<dbReference type="InterPro" id="IPR014284">
    <property type="entry name" value="RNA_pol_sigma-70_dom"/>
</dbReference>
<dbReference type="InterPro" id="IPR007627">
    <property type="entry name" value="RNA_pol_sigma70_r2"/>
</dbReference>
<evidence type="ECO:0000256" key="2">
    <source>
        <dbReference type="ARBA" id="ARBA00011344"/>
    </source>
</evidence>
<dbReference type="Gene3D" id="3.10.450.50">
    <property type="match status" value="1"/>
</dbReference>
<dbReference type="NCBIfam" id="TIGR02937">
    <property type="entry name" value="sigma70-ECF"/>
    <property type="match status" value="1"/>
</dbReference>
<dbReference type="InterPro" id="IPR052704">
    <property type="entry name" value="ECF_Sigma-70_Domain"/>
</dbReference>
<name>A0ABV3I065_9ACTN</name>
<evidence type="ECO:0000313" key="9">
    <source>
        <dbReference type="Proteomes" id="UP001552521"/>
    </source>
</evidence>
<evidence type="ECO:0000256" key="5">
    <source>
        <dbReference type="ARBA" id="ARBA00023163"/>
    </source>
</evidence>
<keyword evidence="5" id="KW-0804">Transcription</keyword>
<keyword evidence="3" id="KW-0805">Transcription regulation</keyword>
<evidence type="ECO:0000256" key="3">
    <source>
        <dbReference type="ARBA" id="ARBA00023015"/>
    </source>
</evidence>
<gene>
    <name evidence="8" type="primary">sigJ</name>
    <name evidence="8" type="ORF">AB0K36_26165</name>
</gene>
<dbReference type="RefSeq" id="WP_364598902.1">
    <property type="nucleotide sequence ID" value="NZ_JBFAQK010000048.1"/>
</dbReference>
<dbReference type="InterPro" id="IPR032710">
    <property type="entry name" value="NTF2-like_dom_sf"/>
</dbReference>
<dbReference type="InterPro" id="IPR013249">
    <property type="entry name" value="RNA_pol_sigma70_r4_t2"/>
</dbReference>
<evidence type="ECO:0000256" key="4">
    <source>
        <dbReference type="ARBA" id="ARBA00023082"/>
    </source>
</evidence>
<evidence type="ECO:0000259" key="6">
    <source>
        <dbReference type="Pfam" id="PF04542"/>
    </source>
</evidence>
<feature type="domain" description="RNA polymerase sigma factor 70 region 4 type 2" evidence="7">
    <location>
        <begin position="137"/>
        <end position="185"/>
    </location>
</feature>
<evidence type="ECO:0000256" key="1">
    <source>
        <dbReference type="ARBA" id="ARBA00010641"/>
    </source>
</evidence>
<dbReference type="Pfam" id="PF04542">
    <property type="entry name" value="Sigma70_r2"/>
    <property type="match status" value="1"/>
</dbReference>
<dbReference type="Pfam" id="PF08281">
    <property type="entry name" value="Sigma70_r4_2"/>
    <property type="match status" value="1"/>
</dbReference>
<dbReference type="Gene3D" id="1.10.10.10">
    <property type="entry name" value="Winged helix-like DNA-binding domain superfamily/Winged helix DNA-binding domain"/>
    <property type="match status" value="1"/>
</dbReference>
<feature type="domain" description="RNA polymerase sigma-70 region 2" evidence="6">
    <location>
        <begin position="25"/>
        <end position="89"/>
    </location>
</feature>
<dbReference type="InterPro" id="IPR013324">
    <property type="entry name" value="RNA_pol_sigma_r3/r4-like"/>
</dbReference>
<comment type="caution">
    <text evidence="8">The sequence shown here is derived from an EMBL/GenBank/DDBJ whole genome shotgun (WGS) entry which is preliminary data.</text>
</comment>
<accession>A0ABV3I065</accession>
<dbReference type="NCBIfam" id="NF007214">
    <property type="entry name" value="PRK09636.1"/>
    <property type="match status" value="1"/>
</dbReference>
<organism evidence="8 9">
    <name type="scientific">Streptomyces kurssanovii</name>
    <dbReference type="NCBI Taxonomy" id="67312"/>
    <lineage>
        <taxon>Bacteria</taxon>
        <taxon>Bacillati</taxon>
        <taxon>Actinomycetota</taxon>
        <taxon>Actinomycetes</taxon>
        <taxon>Kitasatosporales</taxon>
        <taxon>Streptomycetaceae</taxon>
        <taxon>Streptomyces</taxon>
    </lineage>
</organism>
<dbReference type="EMBL" id="JBFAQK010000048">
    <property type="protein sequence ID" value="MEV4684249.1"/>
    <property type="molecule type" value="Genomic_DNA"/>
</dbReference>
<evidence type="ECO:0000259" key="7">
    <source>
        <dbReference type="Pfam" id="PF08281"/>
    </source>
</evidence>
<dbReference type="InterPro" id="IPR013325">
    <property type="entry name" value="RNA_pol_sigma_r2"/>
</dbReference>
<protein>
    <submittedName>
        <fullName evidence="8">RNA polymerase sigma factor SigJ</fullName>
    </submittedName>
</protein>
<proteinExistence type="inferred from homology"/>
<comment type="subunit">
    <text evidence="2">Interacts transiently with the RNA polymerase catalytic core formed by RpoA, RpoB, RpoC and RpoZ (2 alpha, 1 beta, 1 beta' and 1 omega subunit) to form the RNA polymerase holoenzyme that can initiate transcription.</text>
</comment>
<keyword evidence="9" id="KW-1185">Reference proteome</keyword>
<dbReference type="SUPFAM" id="SSF88659">
    <property type="entry name" value="Sigma3 and sigma4 domains of RNA polymerase sigma factors"/>
    <property type="match status" value="1"/>
</dbReference>
<sequence>MTIPAGRAQRRADEQRDPGLSTIVSERRQLLNLAYRLLGSLADAEDVVQETCARWYAMSRAQQEAVESPGAWLTKVAGRICLNLLGSARNRREIYVGEWVPEPLPDPAEWIAGAAGGLGVDPADRITLDESVTMALLVVCESMTPAERVAFVLHDVFRYPFAEVAGIVGRSPAACRQLASSARRRVAAARAGASPDAARQAGVVRRFKAAWEAQDIEALLGLLDPAATAISDGGGRAVAHLLPIEGAEPIARLYLRIARLSPPRTILERTVNGLPGLVVESGGRIETVFAFEVADDGRITHIWAVRNPDKLHPWQLS</sequence>
<dbReference type="Gene3D" id="1.10.1740.10">
    <property type="match status" value="1"/>
</dbReference>
<evidence type="ECO:0000313" key="8">
    <source>
        <dbReference type="EMBL" id="MEV4684249.1"/>
    </source>
</evidence>
<dbReference type="PANTHER" id="PTHR30173:SF43">
    <property type="entry name" value="ECF RNA POLYMERASE SIGMA FACTOR SIGI-RELATED"/>
    <property type="match status" value="1"/>
</dbReference>
<dbReference type="PANTHER" id="PTHR30173">
    <property type="entry name" value="SIGMA 19 FACTOR"/>
    <property type="match status" value="1"/>
</dbReference>
<keyword evidence="4" id="KW-0731">Sigma factor</keyword>
<dbReference type="SUPFAM" id="SSF54427">
    <property type="entry name" value="NTF2-like"/>
    <property type="match status" value="1"/>
</dbReference>
<dbReference type="SUPFAM" id="SSF88946">
    <property type="entry name" value="Sigma2 domain of RNA polymerase sigma factors"/>
    <property type="match status" value="1"/>
</dbReference>
<reference evidence="8 9" key="1">
    <citation type="submission" date="2024-06" db="EMBL/GenBank/DDBJ databases">
        <title>The Natural Products Discovery Center: Release of the First 8490 Sequenced Strains for Exploring Actinobacteria Biosynthetic Diversity.</title>
        <authorList>
            <person name="Kalkreuter E."/>
            <person name="Kautsar S.A."/>
            <person name="Yang D."/>
            <person name="Bader C.D."/>
            <person name="Teijaro C.N."/>
            <person name="Fluegel L."/>
            <person name="Davis C.M."/>
            <person name="Simpson J.R."/>
            <person name="Lauterbach L."/>
            <person name="Steele A.D."/>
            <person name="Gui C."/>
            <person name="Meng S."/>
            <person name="Li G."/>
            <person name="Viehrig K."/>
            <person name="Ye F."/>
            <person name="Su P."/>
            <person name="Kiefer A.F."/>
            <person name="Nichols A."/>
            <person name="Cepeda A.J."/>
            <person name="Yan W."/>
            <person name="Fan B."/>
            <person name="Jiang Y."/>
            <person name="Adhikari A."/>
            <person name="Zheng C.-J."/>
            <person name="Schuster L."/>
            <person name="Cowan T.M."/>
            <person name="Smanski M.J."/>
            <person name="Chevrette M.G."/>
            <person name="De Carvalho L.P.S."/>
            <person name="Shen B."/>
        </authorList>
    </citation>
    <scope>NUCLEOTIDE SEQUENCE [LARGE SCALE GENOMIC DNA]</scope>
    <source>
        <strain evidence="8 9">NPDC049344</strain>
    </source>
</reference>
<dbReference type="InterPro" id="IPR036388">
    <property type="entry name" value="WH-like_DNA-bd_sf"/>
</dbReference>
<dbReference type="Proteomes" id="UP001552521">
    <property type="component" value="Unassembled WGS sequence"/>
</dbReference>
<comment type="similarity">
    <text evidence="1">Belongs to the sigma-70 factor family. ECF subfamily.</text>
</comment>